<evidence type="ECO:0000313" key="7">
    <source>
        <dbReference type="Proteomes" id="UP000192273"/>
    </source>
</evidence>
<comment type="similarity">
    <text evidence="1">Belongs to the LysR transcriptional regulatory family.</text>
</comment>
<keyword evidence="4" id="KW-0804">Transcription</keyword>
<dbReference type="PRINTS" id="PR00039">
    <property type="entry name" value="HTHLYSR"/>
</dbReference>
<dbReference type="InterPro" id="IPR017685">
    <property type="entry name" value="ArgP"/>
</dbReference>
<dbReference type="GO" id="GO:0003677">
    <property type="term" value="F:DNA binding"/>
    <property type="evidence" value="ECO:0007669"/>
    <property type="project" value="UniProtKB-KW"/>
</dbReference>
<dbReference type="Proteomes" id="UP000192273">
    <property type="component" value="Chromosome"/>
</dbReference>
<dbReference type="NCBIfam" id="NF002964">
    <property type="entry name" value="PRK03635.1"/>
    <property type="match status" value="1"/>
</dbReference>
<evidence type="ECO:0000256" key="1">
    <source>
        <dbReference type="ARBA" id="ARBA00009437"/>
    </source>
</evidence>
<evidence type="ECO:0000259" key="5">
    <source>
        <dbReference type="PROSITE" id="PS50931"/>
    </source>
</evidence>
<dbReference type="PANTHER" id="PTHR30579:SF2">
    <property type="entry name" value="HTH-TYPE TRANSCRIPTIONAL REGULATOR ARGP"/>
    <property type="match status" value="1"/>
</dbReference>
<evidence type="ECO:0000256" key="4">
    <source>
        <dbReference type="ARBA" id="ARBA00023163"/>
    </source>
</evidence>
<name>A0A1V0RT23_9RHOB</name>
<dbReference type="InterPro" id="IPR050176">
    <property type="entry name" value="LTTR"/>
</dbReference>
<feature type="domain" description="HTH lysR-type" evidence="5">
    <location>
        <begin position="1"/>
        <end position="59"/>
    </location>
</feature>
<dbReference type="SUPFAM" id="SSF46785">
    <property type="entry name" value="Winged helix' DNA-binding domain"/>
    <property type="match status" value="1"/>
</dbReference>
<accession>A0A1V0RT23</accession>
<proteinExistence type="inferred from homology"/>
<dbReference type="AlphaFoldDB" id="A0A1V0RT23"/>
<dbReference type="InterPro" id="IPR005119">
    <property type="entry name" value="LysR_subst-bd"/>
</dbReference>
<dbReference type="EMBL" id="CP020474">
    <property type="protein sequence ID" value="ARE84795.1"/>
    <property type="molecule type" value="Genomic_DNA"/>
</dbReference>
<dbReference type="InterPro" id="IPR000847">
    <property type="entry name" value="LysR_HTH_N"/>
</dbReference>
<dbReference type="SUPFAM" id="SSF53850">
    <property type="entry name" value="Periplasmic binding protein-like II"/>
    <property type="match status" value="1"/>
</dbReference>
<dbReference type="OrthoDB" id="3252676at2"/>
<dbReference type="Gene3D" id="1.10.10.10">
    <property type="entry name" value="Winged helix-like DNA-binding domain superfamily/Winged helix DNA-binding domain"/>
    <property type="match status" value="1"/>
</dbReference>
<dbReference type="Pfam" id="PF03466">
    <property type="entry name" value="LysR_substrate"/>
    <property type="match status" value="1"/>
</dbReference>
<dbReference type="NCBIfam" id="TIGR03298">
    <property type="entry name" value="argP"/>
    <property type="match status" value="1"/>
</dbReference>
<dbReference type="Gene3D" id="3.40.190.290">
    <property type="match status" value="1"/>
</dbReference>
<organism evidence="6 7">
    <name type="scientific">Roseovarius mucosus</name>
    <dbReference type="NCBI Taxonomy" id="215743"/>
    <lineage>
        <taxon>Bacteria</taxon>
        <taxon>Pseudomonadati</taxon>
        <taxon>Pseudomonadota</taxon>
        <taxon>Alphaproteobacteria</taxon>
        <taxon>Rhodobacterales</taxon>
        <taxon>Roseobacteraceae</taxon>
        <taxon>Roseovarius</taxon>
    </lineage>
</organism>
<dbReference type="KEGG" id="rmm:ROSMUCSMR3_03333"/>
<gene>
    <name evidence="6" type="ORF">ROSMUCSMR3_03333</name>
</gene>
<evidence type="ECO:0000256" key="3">
    <source>
        <dbReference type="ARBA" id="ARBA00023125"/>
    </source>
</evidence>
<evidence type="ECO:0000313" key="6">
    <source>
        <dbReference type="EMBL" id="ARE84795.1"/>
    </source>
</evidence>
<dbReference type="InterPro" id="IPR036388">
    <property type="entry name" value="WH-like_DNA-bd_sf"/>
</dbReference>
<keyword evidence="7" id="KW-1185">Reference proteome</keyword>
<keyword evidence="3" id="KW-0238">DNA-binding</keyword>
<evidence type="ECO:0000256" key="2">
    <source>
        <dbReference type="ARBA" id="ARBA00023015"/>
    </source>
</evidence>
<dbReference type="RefSeq" id="WP_081508015.1">
    <property type="nucleotide sequence ID" value="NZ_CP020474.1"/>
</dbReference>
<reference evidence="6 7" key="1">
    <citation type="submission" date="2017-03" db="EMBL/GenBank/DDBJ databases">
        <title>Genome Sequence of Roseovarius mucosus strain SMR3 Isolated from a culture of the Diatom Skeletonema marinoi.</title>
        <authorList>
            <person name="Topel M."/>
            <person name="Pinder M."/>
            <person name="Johansson O.N."/>
            <person name="Kourtchenko O."/>
            <person name="Godhe A."/>
            <person name="Clarke A.K."/>
        </authorList>
    </citation>
    <scope>NUCLEOTIDE SEQUENCE [LARGE SCALE GENOMIC DNA]</scope>
    <source>
        <strain evidence="6 7">SMR3</strain>
    </source>
</reference>
<sequence>MPLPPDHLVTLSAILQTGSFEGAAQALGLTQSAISQRLKSLETRVGAQLVHRTTPCTATPAGQRLAAHADQIALLEARLREDLTGLAPAPQTRLRLAVNADSLATWLPQALASLPDHLFDLVIDDQDVSHDRLLRGEVLGALTTRASPLPGCDVIALGLLRYQAVASPDFIARHFADGITPGRLGVAPMLQFNSHDQLQHRWITQATGVTLSPPCHRLPSSEGFVTAARLGMGWGMAPEALLSDDLARGTLHLLRADCPLDTPLYWQWSRLLGTALAPVTRALRRGARLSLRMPQDLTKSGETL</sequence>
<dbReference type="PROSITE" id="PS50931">
    <property type="entry name" value="HTH_LYSR"/>
    <property type="match status" value="1"/>
</dbReference>
<dbReference type="GO" id="GO:0003700">
    <property type="term" value="F:DNA-binding transcription factor activity"/>
    <property type="evidence" value="ECO:0007669"/>
    <property type="project" value="InterPro"/>
</dbReference>
<keyword evidence="2" id="KW-0805">Transcription regulation</keyword>
<dbReference type="PANTHER" id="PTHR30579">
    <property type="entry name" value="TRANSCRIPTIONAL REGULATOR"/>
    <property type="match status" value="1"/>
</dbReference>
<protein>
    <submittedName>
        <fullName evidence="6">Putative HTH-type transcriptional regulator</fullName>
    </submittedName>
</protein>
<dbReference type="InterPro" id="IPR036390">
    <property type="entry name" value="WH_DNA-bd_sf"/>
</dbReference>
<dbReference type="Pfam" id="PF00126">
    <property type="entry name" value="HTH_1"/>
    <property type="match status" value="1"/>
</dbReference>